<dbReference type="Pfam" id="PF00072">
    <property type="entry name" value="Response_reg"/>
    <property type="match status" value="1"/>
</dbReference>
<dbReference type="RefSeq" id="WP_279298703.1">
    <property type="nucleotide sequence ID" value="NZ_JAOTIF010000019.1"/>
</dbReference>
<dbReference type="InterPro" id="IPR001789">
    <property type="entry name" value="Sig_transdc_resp-reg_receiver"/>
</dbReference>
<evidence type="ECO:0000256" key="3">
    <source>
        <dbReference type="PROSITE-ProRule" id="PRU00169"/>
    </source>
</evidence>
<dbReference type="GO" id="GO:0000160">
    <property type="term" value="P:phosphorelay signal transduction system"/>
    <property type="evidence" value="ECO:0007669"/>
    <property type="project" value="UniProtKB-KW"/>
</dbReference>
<evidence type="ECO:0000256" key="1">
    <source>
        <dbReference type="ARBA" id="ARBA00022553"/>
    </source>
</evidence>
<evidence type="ECO:0000256" key="2">
    <source>
        <dbReference type="ARBA" id="ARBA00023012"/>
    </source>
</evidence>
<dbReference type="SUPFAM" id="SSF55874">
    <property type="entry name" value="ATPase domain of HSP90 chaperone/DNA topoisomerase II/histidine kinase"/>
    <property type="match status" value="1"/>
</dbReference>
<dbReference type="SMART" id="SM00448">
    <property type="entry name" value="REC"/>
    <property type="match status" value="1"/>
</dbReference>
<dbReference type="AlphaFoldDB" id="A0A9X2XPM2"/>
<comment type="caution">
    <text evidence="5">The sequence shown here is derived from an EMBL/GenBank/DDBJ whole genome shotgun (WGS) entry which is preliminary data.</text>
</comment>
<dbReference type="InterPro" id="IPR036890">
    <property type="entry name" value="HATPase_C_sf"/>
</dbReference>
<evidence type="ECO:0000313" key="6">
    <source>
        <dbReference type="Proteomes" id="UP001155483"/>
    </source>
</evidence>
<dbReference type="SUPFAM" id="SSF52172">
    <property type="entry name" value="CheY-like"/>
    <property type="match status" value="1"/>
</dbReference>
<accession>A0A9X2XPM2</accession>
<dbReference type="CDD" id="cd17546">
    <property type="entry name" value="REC_hyHK_CKI1_RcsC-like"/>
    <property type="match status" value="1"/>
</dbReference>
<dbReference type="InterPro" id="IPR011006">
    <property type="entry name" value="CheY-like_superfamily"/>
</dbReference>
<sequence length="291" mass="33187">MNKFTSEKQTFKLQQIIEECLHEFHFNEKYRRIKLQRVDDLVEPLTLIGNKQVLLDTLELLMNTAAEYVGATSIMVSVKQLLQAEKEVLLEFAVTDNGGKILEEPGINLFTYKRQLTKARRVVEEGGGKADINSLYGVGTTFKFLLKFRKEAKTEAAQPTEKKLAGKRILVADDNELNQKIIEHLLKKEGMLVDIASDGREALDLYEKNRNYDLVLLDLQMPHVDGFQAANYMRKKLASQIPIIALTAGYYPDSDKRSLEVGFNQCIHKPLKPHTLLESLNHFLLEQPINT</sequence>
<dbReference type="Proteomes" id="UP001155483">
    <property type="component" value="Unassembled WGS sequence"/>
</dbReference>
<evidence type="ECO:0000259" key="4">
    <source>
        <dbReference type="PROSITE" id="PS50110"/>
    </source>
</evidence>
<dbReference type="PANTHER" id="PTHR45339:SF1">
    <property type="entry name" value="HYBRID SIGNAL TRANSDUCTION HISTIDINE KINASE J"/>
    <property type="match status" value="1"/>
</dbReference>
<keyword evidence="6" id="KW-1185">Reference proteome</keyword>
<protein>
    <submittedName>
        <fullName evidence="5">Response regulator</fullName>
    </submittedName>
</protein>
<reference evidence="5" key="1">
    <citation type="submission" date="2022-09" db="EMBL/GenBank/DDBJ databases">
        <authorList>
            <person name="Yuan C."/>
            <person name="Ke Z."/>
        </authorList>
    </citation>
    <scope>NUCLEOTIDE SEQUENCE</scope>
    <source>
        <strain evidence="5">LB-8</strain>
    </source>
</reference>
<feature type="modified residue" description="4-aspartylphosphate" evidence="3">
    <location>
        <position position="218"/>
    </location>
</feature>
<dbReference type="PROSITE" id="PS50110">
    <property type="entry name" value="RESPONSE_REGULATORY"/>
    <property type="match status" value="1"/>
</dbReference>
<evidence type="ECO:0000313" key="5">
    <source>
        <dbReference type="EMBL" id="MCU7551264.1"/>
    </source>
</evidence>
<name>A0A9X2XPM2_9BACT</name>
<reference evidence="5" key="2">
    <citation type="submission" date="2023-04" db="EMBL/GenBank/DDBJ databases">
        <title>Paracnuella aquatica gen. nov., sp. nov., a member of the family Chitinophagaceae isolated from a hot spring.</title>
        <authorList>
            <person name="Wang C."/>
        </authorList>
    </citation>
    <scope>NUCLEOTIDE SEQUENCE</scope>
    <source>
        <strain evidence="5">LB-8</strain>
    </source>
</reference>
<dbReference type="Gene3D" id="3.30.565.10">
    <property type="entry name" value="Histidine kinase-like ATPase, C-terminal domain"/>
    <property type="match status" value="1"/>
</dbReference>
<proteinExistence type="predicted"/>
<dbReference type="Gene3D" id="3.40.50.2300">
    <property type="match status" value="1"/>
</dbReference>
<gene>
    <name evidence="5" type="ORF">OCK74_19235</name>
</gene>
<keyword evidence="2" id="KW-0902">Two-component regulatory system</keyword>
<dbReference type="PANTHER" id="PTHR45339">
    <property type="entry name" value="HYBRID SIGNAL TRANSDUCTION HISTIDINE KINASE J"/>
    <property type="match status" value="1"/>
</dbReference>
<dbReference type="EMBL" id="JAOTIF010000019">
    <property type="protein sequence ID" value="MCU7551264.1"/>
    <property type="molecule type" value="Genomic_DNA"/>
</dbReference>
<keyword evidence="1 3" id="KW-0597">Phosphoprotein</keyword>
<organism evidence="5 6">
    <name type="scientific">Paraflavisolibacter caeni</name>
    <dbReference type="NCBI Taxonomy" id="2982496"/>
    <lineage>
        <taxon>Bacteria</taxon>
        <taxon>Pseudomonadati</taxon>
        <taxon>Bacteroidota</taxon>
        <taxon>Chitinophagia</taxon>
        <taxon>Chitinophagales</taxon>
        <taxon>Chitinophagaceae</taxon>
        <taxon>Paraflavisolibacter</taxon>
    </lineage>
</organism>
<feature type="domain" description="Response regulatory" evidence="4">
    <location>
        <begin position="168"/>
        <end position="284"/>
    </location>
</feature>